<reference evidence="7 8" key="1">
    <citation type="submission" date="2018-03" db="EMBL/GenBank/DDBJ databases">
        <title>Whole genome sequencing of Histamine producing bacteria.</title>
        <authorList>
            <person name="Butler K."/>
        </authorList>
    </citation>
    <scope>NUCLEOTIDE SEQUENCE [LARGE SCALE GENOMIC DNA]</scope>
    <source>
        <strain evidence="7 8">DSM 19138</strain>
    </source>
</reference>
<dbReference type="Gene3D" id="3.10.180.10">
    <property type="entry name" value="2,3-Dihydroxybiphenyl 1,2-Dioxygenase, domain 1"/>
    <property type="match status" value="1"/>
</dbReference>
<dbReference type="Pfam" id="PF00903">
    <property type="entry name" value="Glyoxalase"/>
    <property type="match status" value="1"/>
</dbReference>
<dbReference type="PROSITE" id="PS51819">
    <property type="entry name" value="VOC"/>
    <property type="match status" value="1"/>
</dbReference>
<evidence type="ECO:0000256" key="5">
    <source>
        <dbReference type="SAM" id="SignalP"/>
    </source>
</evidence>
<dbReference type="SUPFAM" id="SSF54593">
    <property type="entry name" value="Glyoxalase/Bleomycin resistance protein/Dihydroxybiphenyl dioxygenase"/>
    <property type="match status" value="1"/>
</dbReference>
<comment type="caution">
    <text evidence="7">The sequence shown here is derived from an EMBL/GenBank/DDBJ whole genome shotgun (WGS) entry which is preliminary data.</text>
</comment>
<dbReference type="GO" id="GO:0005737">
    <property type="term" value="C:cytoplasm"/>
    <property type="evidence" value="ECO:0007669"/>
    <property type="project" value="TreeGrafter"/>
</dbReference>
<dbReference type="EMBL" id="PYMB01000004">
    <property type="protein sequence ID" value="PSW12747.1"/>
    <property type="molecule type" value="Genomic_DNA"/>
</dbReference>
<feature type="domain" description="VOC" evidence="6">
    <location>
        <begin position="35"/>
        <end position="168"/>
    </location>
</feature>
<accession>A0A2T3NEC8</accession>
<dbReference type="OrthoDB" id="9800438at2"/>
<sequence>MKIITALFVTALVTFNPALASTDSISQEDTVSVVRLDHVAMRVVDLDSTIAFYQKAFNFELKTRWETMTLGSGEDAKTVDMHGAMLQDDNGGIIELFGDGDANQRQPFQQPINHFGLNVPNINATYNQALQAGAMAVTPPTEVSAQGMSATIAFVLGPDGERIELIQYDQL</sequence>
<feature type="signal peptide" evidence="5">
    <location>
        <begin position="1"/>
        <end position="20"/>
    </location>
</feature>
<gene>
    <name evidence="7" type="ORF">C9J01_12910</name>
</gene>
<dbReference type="RefSeq" id="WP_107298568.1">
    <property type="nucleotide sequence ID" value="NZ_PYMB01000004.1"/>
</dbReference>
<evidence type="ECO:0000256" key="1">
    <source>
        <dbReference type="ARBA" id="ARBA00030291"/>
    </source>
</evidence>
<dbReference type="InterPro" id="IPR029068">
    <property type="entry name" value="Glyas_Bleomycin-R_OHBP_Dase"/>
</dbReference>
<dbReference type="PANTHER" id="PTHR46036">
    <property type="entry name" value="LACTOYLGLUTATHIONE LYASE"/>
    <property type="match status" value="1"/>
</dbReference>
<dbReference type="InterPro" id="IPR004360">
    <property type="entry name" value="Glyas_Fos-R_dOase_dom"/>
</dbReference>
<dbReference type="GO" id="GO:0004462">
    <property type="term" value="F:lactoylglutathione lyase activity"/>
    <property type="evidence" value="ECO:0007669"/>
    <property type="project" value="TreeGrafter"/>
</dbReference>
<evidence type="ECO:0000256" key="2">
    <source>
        <dbReference type="ARBA" id="ARBA00030892"/>
    </source>
</evidence>
<evidence type="ECO:0000313" key="8">
    <source>
        <dbReference type="Proteomes" id="UP000241346"/>
    </source>
</evidence>
<organism evidence="7 8">
    <name type="scientific">Photobacterium rosenbergii</name>
    <dbReference type="NCBI Taxonomy" id="294936"/>
    <lineage>
        <taxon>Bacteria</taxon>
        <taxon>Pseudomonadati</taxon>
        <taxon>Pseudomonadota</taxon>
        <taxon>Gammaproteobacteria</taxon>
        <taxon>Vibrionales</taxon>
        <taxon>Vibrionaceae</taxon>
        <taxon>Photobacterium</taxon>
    </lineage>
</organism>
<feature type="chain" id="PRO_5015557481" description="Aldoketomutase" evidence="5">
    <location>
        <begin position="21"/>
        <end position="171"/>
    </location>
</feature>
<dbReference type="GO" id="GO:0019243">
    <property type="term" value="P:methylglyoxal catabolic process to D-lactate via S-lactoyl-glutathione"/>
    <property type="evidence" value="ECO:0007669"/>
    <property type="project" value="TreeGrafter"/>
</dbReference>
<dbReference type="PANTHER" id="PTHR46036:SF5">
    <property type="entry name" value="LACTOYLGLUTATHIONE LYASE"/>
    <property type="match status" value="1"/>
</dbReference>
<proteinExistence type="predicted"/>
<keyword evidence="5" id="KW-0732">Signal</keyword>
<name>A0A2T3NEC8_9GAMM</name>
<evidence type="ECO:0000256" key="4">
    <source>
        <dbReference type="ARBA" id="ARBA00033298"/>
    </source>
</evidence>
<evidence type="ECO:0000259" key="6">
    <source>
        <dbReference type="PROSITE" id="PS51819"/>
    </source>
</evidence>
<evidence type="ECO:0000256" key="3">
    <source>
        <dbReference type="ARBA" id="ARBA00032460"/>
    </source>
</evidence>
<dbReference type="AlphaFoldDB" id="A0A2T3NEC8"/>
<evidence type="ECO:0000313" key="7">
    <source>
        <dbReference type="EMBL" id="PSW12747.1"/>
    </source>
</evidence>
<dbReference type="InterPro" id="IPR037523">
    <property type="entry name" value="VOC_core"/>
</dbReference>
<protein>
    <recommendedName>
        <fullName evidence="2">Aldoketomutase</fullName>
    </recommendedName>
    <alternativeName>
        <fullName evidence="1">Ketone-aldehyde mutase</fullName>
    </alternativeName>
    <alternativeName>
        <fullName evidence="3">Methylglyoxalase</fullName>
    </alternativeName>
    <alternativeName>
        <fullName evidence="4">S-D-lactoylglutathione methylglyoxal lyase</fullName>
    </alternativeName>
</protein>
<dbReference type="Proteomes" id="UP000241346">
    <property type="component" value="Unassembled WGS sequence"/>
</dbReference>